<organism evidence="2 3">
    <name type="scientific">Microbacterium galbinum</name>
    <dbReference type="NCBI Taxonomy" id="2851646"/>
    <lineage>
        <taxon>Bacteria</taxon>
        <taxon>Bacillati</taxon>
        <taxon>Actinomycetota</taxon>
        <taxon>Actinomycetes</taxon>
        <taxon>Micrococcales</taxon>
        <taxon>Microbacteriaceae</taxon>
        <taxon>Microbacterium</taxon>
    </lineage>
</organism>
<protein>
    <submittedName>
        <fullName evidence="2">Uncharacterized protein</fullName>
    </submittedName>
</protein>
<gene>
    <name evidence="2" type="ORF">KV396_04745</name>
</gene>
<name>A0ABY4IQL1_9MICO</name>
<feature type="region of interest" description="Disordered" evidence="1">
    <location>
        <begin position="64"/>
        <end position="87"/>
    </location>
</feature>
<proteinExistence type="predicted"/>
<dbReference type="EMBL" id="CP078077">
    <property type="protein sequence ID" value="UPL13823.1"/>
    <property type="molecule type" value="Genomic_DNA"/>
</dbReference>
<evidence type="ECO:0000313" key="3">
    <source>
        <dbReference type="Proteomes" id="UP000831963"/>
    </source>
</evidence>
<evidence type="ECO:0000256" key="1">
    <source>
        <dbReference type="SAM" id="MobiDB-lite"/>
    </source>
</evidence>
<feature type="compositionally biased region" description="Low complexity" evidence="1">
    <location>
        <begin position="69"/>
        <end position="81"/>
    </location>
</feature>
<keyword evidence="3" id="KW-1185">Reference proteome</keyword>
<evidence type="ECO:0000313" key="2">
    <source>
        <dbReference type="EMBL" id="UPL13823.1"/>
    </source>
</evidence>
<accession>A0ABY4IQL1</accession>
<dbReference type="RefSeq" id="WP_247957017.1">
    <property type="nucleotide sequence ID" value="NZ_CP078077.1"/>
</dbReference>
<sequence>MTTRDWPGDSTTVERWIRDSLRPDPSEFEIRGIDDVRISSTVDGDDLERLVVDGTGAVLRLRVPKHDSAPGASTRPAASAPPATPEIVERRRGTARTVRMLARPVEIEGIPLTIDVQLDDAPIEWQVSASPVVPGRPESRYAIVVADDGEGMRGSFLASMAADDLTPLLTAILRPALKAGGARLRHLAVTVAQDGTDGIRIDAAAGVRWRLIAASARGRARIGIEPDGVVTVRDLRVGSRNPFVALALRAARKRIRAEIGRRHDLNEGLTADGVRLRLHDLRVTVGDEIRVSARLG</sequence>
<reference evidence="2 3" key="1">
    <citation type="submission" date="2021-06" db="EMBL/GenBank/DDBJ databases">
        <title>Genome-based taxonomic framework of Microbacterium strains isolated from marine environment, the description of four new species and reclassification of four preexisting species.</title>
        <authorList>
            <person name="Lee S.D."/>
            <person name="Kim S.-M."/>
            <person name="Byeon Y.-S."/>
            <person name="Yang H.L."/>
            <person name="Kim I.S."/>
        </authorList>
    </citation>
    <scope>NUCLEOTIDE SEQUENCE [LARGE SCALE GENOMIC DNA]</scope>
    <source>
        <strain evidence="2 3">SSW1-36</strain>
    </source>
</reference>
<dbReference type="Proteomes" id="UP000831963">
    <property type="component" value="Chromosome"/>
</dbReference>